<gene>
    <name evidence="1" type="ORF">Xseb_16465</name>
</gene>
<comment type="caution">
    <text evidence="1">The sequence shown here is derived from an EMBL/GenBank/DDBJ whole genome shotgun (WGS) entry which is preliminary data.</text>
</comment>
<protein>
    <recommendedName>
        <fullName evidence="3">HTH cro/C1-type domain-containing protein</fullName>
    </recommendedName>
</protein>
<dbReference type="Proteomes" id="UP000825388">
    <property type="component" value="Unassembled WGS sequence"/>
</dbReference>
<evidence type="ECO:0000313" key="2">
    <source>
        <dbReference type="Proteomes" id="UP000825388"/>
    </source>
</evidence>
<organism evidence="1 2">
    <name type="scientific">Xanthomonas citri pv. sesbaniae</name>
    <dbReference type="NCBI Taxonomy" id="473425"/>
    <lineage>
        <taxon>Bacteria</taxon>
        <taxon>Pseudomonadati</taxon>
        <taxon>Pseudomonadota</taxon>
        <taxon>Gammaproteobacteria</taxon>
        <taxon>Lysobacterales</taxon>
        <taxon>Lysobacteraceae</taxon>
        <taxon>Xanthomonas</taxon>
    </lineage>
</organism>
<sequence length="267" mass="29289">MSKTKISVSGLAHLLAKLLGYDIYTLSRAANIPRANVASWLGGNIRGLRVNTIVELMGMLGLRLDAGAWRLDPERVHFWRIQLGAFTKADEALAAVELLSRLLGANSAVTQVLPPKGVRVGGGLSRTDYYMIGGEDCRVAVSVTQPFFRKVRITPEVAKGAVWRDDNRHHTMSVPASHWRQLVARDMTVKEFDQAFEQSTGAMDWSDLALAARQFNLTPEDLLGWVRDRYEPDLGSQAAAEDVDVGSSRNVILLGRDSTPSRAGAYG</sequence>
<evidence type="ECO:0000313" key="1">
    <source>
        <dbReference type="EMBL" id="MBZ3925571.1"/>
    </source>
</evidence>
<proteinExistence type="predicted"/>
<reference evidence="1" key="1">
    <citation type="submission" date="2015-12" db="EMBL/GenBank/DDBJ databases">
        <authorList>
            <person name="Bansal K."/>
            <person name="Midha S."/>
            <person name="Patil P.B."/>
        </authorList>
    </citation>
    <scope>NUCLEOTIDE SEQUENCE</scope>
    <source>
        <strain evidence="1">LMG867</strain>
    </source>
</reference>
<dbReference type="RefSeq" id="WP_089113720.1">
    <property type="nucleotide sequence ID" value="NZ_LOKL01000131.1"/>
</dbReference>
<dbReference type="EMBL" id="LOKL01000131">
    <property type="protein sequence ID" value="MBZ3925571.1"/>
    <property type="molecule type" value="Genomic_DNA"/>
</dbReference>
<dbReference type="AlphaFoldDB" id="A0AAW4RP53"/>
<accession>A0AAW4RP53</accession>
<evidence type="ECO:0008006" key="3">
    <source>
        <dbReference type="Google" id="ProtNLM"/>
    </source>
</evidence>
<name>A0AAW4RP53_XANCI</name>